<dbReference type="PANTHER" id="PTHR11559">
    <property type="entry name" value="CARBOXYLESTERASE"/>
    <property type="match status" value="1"/>
</dbReference>
<comment type="caution">
    <text evidence="3">The sequence shown here is derived from an EMBL/GenBank/DDBJ whole genome shotgun (WGS) entry which is preliminary data.</text>
</comment>
<dbReference type="AlphaFoldDB" id="A0A7W9MFU6"/>
<keyword evidence="3" id="KW-0378">Hydrolase</keyword>
<reference evidence="3 4" key="1">
    <citation type="submission" date="2020-08" db="EMBL/GenBank/DDBJ databases">
        <title>Sequencing the genomes of 1000 actinobacteria strains.</title>
        <authorList>
            <person name="Klenk H.-P."/>
        </authorList>
    </citation>
    <scope>NUCLEOTIDE SEQUENCE [LARGE SCALE GENOMIC DNA]</scope>
    <source>
        <strain evidence="3 4">DSM 46887</strain>
    </source>
</reference>
<dbReference type="Gene3D" id="3.40.50.1820">
    <property type="entry name" value="alpha/beta hydrolase"/>
    <property type="match status" value="1"/>
</dbReference>
<dbReference type="SUPFAM" id="SSF53474">
    <property type="entry name" value="alpha/beta-Hydrolases"/>
    <property type="match status" value="1"/>
</dbReference>
<keyword evidence="1" id="KW-0732">Signal</keyword>
<dbReference type="Proteomes" id="UP000540685">
    <property type="component" value="Unassembled WGS sequence"/>
</dbReference>
<feature type="signal peptide" evidence="1">
    <location>
        <begin position="1"/>
        <end position="24"/>
    </location>
</feature>
<evidence type="ECO:0000313" key="4">
    <source>
        <dbReference type="Proteomes" id="UP000540685"/>
    </source>
</evidence>
<dbReference type="InterPro" id="IPR029058">
    <property type="entry name" value="AB_hydrolase_fold"/>
</dbReference>
<dbReference type="Pfam" id="PF00135">
    <property type="entry name" value="COesterase"/>
    <property type="match status" value="1"/>
</dbReference>
<dbReference type="EMBL" id="JACHMP010000001">
    <property type="protein sequence ID" value="MBB5818876.1"/>
    <property type="molecule type" value="Genomic_DNA"/>
</dbReference>
<dbReference type="InterPro" id="IPR050309">
    <property type="entry name" value="Type-B_Carboxylest/Lipase"/>
</dbReference>
<proteinExistence type="predicted"/>
<keyword evidence="4" id="KW-1185">Reference proteome</keyword>
<feature type="domain" description="Carboxylesterase type B" evidence="2">
    <location>
        <begin position="62"/>
        <end position="523"/>
    </location>
</feature>
<sequence>MSGDRRGKTAGALAAVVALVAACAGPPAGQAREAAGAPAGVGTAGSVGTGTVGDAGGSADGSMVRTDAGAVRGTVTHGHRIFQGIPYAAPPVGELRWSSPRPPAPWAGVRDATRPGAMCPQVGSDYAKISSSKEDCLFLNVTVPRTPGGGKPVMVWIHGDGALGSGDLADARRLATRGDVAVVTINYRLGVFGGFGYPGLAGSGTYGLQDQQAALRWVRRNAAAFGGDPGNVTVFGVSWGALSITGHLTSPGARGLFDRAVLQSGEGMMDMLAGSMGEDVPAQPSYGLRTVRETEETGKYAASRLGCGDLRCLRALPVERILKVPQIMNMFQAYAHGGETLPRPPAGELRAGRFHRVPVISGATRDEHRLFTALLHEAAGRPVTAAAYRGLLRTAFGREAAAVAAEYPPDKHGSPALAWSAVVTDRMWARATFEQNRLLGAGVPVYAYQFADRKAPMFLPLRTDFPFGAFHAADLPYLFTEEKAAFTPAQRALSDQMIDYWTAFARTGDPNGAGRPRWERFDPAASVPHTQALVPGAVGPVDYAADHNLGFWPEPS</sequence>
<feature type="chain" id="PRO_5039652562" evidence="1">
    <location>
        <begin position="25"/>
        <end position="556"/>
    </location>
</feature>
<dbReference type="InterPro" id="IPR002018">
    <property type="entry name" value="CarbesteraseB"/>
</dbReference>
<accession>A0A7W9MFU6</accession>
<protein>
    <submittedName>
        <fullName evidence="3">Para-nitrobenzyl esterase</fullName>
        <ecNumber evidence="3">3.1.1.-</ecNumber>
    </submittedName>
</protein>
<evidence type="ECO:0000259" key="2">
    <source>
        <dbReference type="Pfam" id="PF00135"/>
    </source>
</evidence>
<evidence type="ECO:0000256" key="1">
    <source>
        <dbReference type="SAM" id="SignalP"/>
    </source>
</evidence>
<dbReference type="EC" id="3.1.1.-" evidence="3"/>
<organism evidence="3 4">
    <name type="scientific">Streptosporangium becharense</name>
    <dbReference type="NCBI Taxonomy" id="1816182"/>
    <lineage>
        <taxon>Bacteria</taxon>
        <taxon>Bacillati</taxon>
        <taxon>Actinomycetota</taxon>
        <taxon>Actinomycetes</taxon>
        <taxon>Streptosporangiales</taxon>
        <taxon>Streptosporangiaceae</taxon>
        <taxon>Streptosporangium</taxon>
    </lineage>
</organism>
<evidence type="ECO:0000313" key="3">
    <source>
        <dbReference type="EMBL" id="MBB5818876.1"/>
    </source>
</evidence>
<dbReference type="PROSITE" id="PS51257">
    <property type="entry name" value="PROKAR_LIPOPROTEIN"/>
    <property type="match status" value="1"/>
</dbReference>
<gene>
    <name evidence="3" type="ORF">F4562_001938</name>
</gene>
<dbReference type="RefSeq" id="WP_184542721.1">
    <property type="nucleotide sequence ID" value="NZ_JACHMP010000001.1"/>
</dbReference>
<dbReference type="GO" id="GO:0016787">
    <property type="term" value="F:hydrolase activity"/>
    <property type="evidence" value="ECO:0007669"/>
    <property type="project" value="UniProtKB-KW"/>
</dbReference>
<name>A0A7W9MFU6_9ACTN</name>